<evidence type="ECO:0000313" key="3">
    <source>
        <dbReference type="Proteomes" id="UP000800981"/>
    </source>
</evidence>
<protein>
    <submittedName>
        <fullName evidence="2">Class I SAM-dependent methyltransferase</fullName>
    </submittedName>
</protein>
<accession>A0ABX0H282</accession>
<dbReference type="PANTHER" id="PTHR43591:SF24">
    <property type="entry name" value="2-METHOXY-6-POLYPRENYL-1,4-BENZOQUINOL METHYLASE, MITOCHONDRIAL"/>
    <property type="match status" value="1"/>
</dbReference>
<proteinExistence type="predicted"/>
<dbReference type="Pfam" id="PF08241">
    <property type="entry name" value="Methyltransf_11"/>
    <property type="match status" value="1"/>
</dbReference>
<gene>
    <name evidence="2" type="ORF">G9H71_17320</name>
</gene>
<dbReference type="RefSeq" id="WP_166284044.1">
    <property type="nucleotide sequence ID" value="NZ_JAANNP010000036.1"/>
</dbReference>
<name>A0ABX0H282_9ACTN</name>
<keyword evidence="2" id="KW-0808">Transferase</keyword>
<dbReference type="GO" id="GO:0032259">
    <property type="term" value="P:methylation"/>
    <property type="evidence" value="ECO:0007669"/>
    <property type="project" value="UniProtKB-KW"/>
</dbReference>
<dbReference type="PANTHER" id="PTHR43591">
    <property type="entry name" value="METHYLTRANSFERASE"/>
    <property type="match status" value="1"/>
</dbReference>
<dbReference type="InterPro" id="IPR013216">
    <property type="entry name" value="Methyltransf_11"/>
</dbReference>
<evidence type="ECO:0000313" key="2">
    <source>
        <dbReference type="EMBL" id="NHC15543.1"/>
    </source>
</evidence>
<reference evidence="2 3" key="1">
    <citation type="submission" date="2020-03" db="EMBL/GenBank/DDBJ databases">
        <title>Two novel Motilibacter sp.</title>
        <authorList>
            <person name="Liu S."/>
        </authorList>
    </citation>
    <scope>NUCLEOTIDE SEQUENCE [LARGE SCALE GENOMIC DNA]</scope>
    <source>
        <strain evidence="2 3">E257</strain>
    </source>
</reference>
<dbReference type="EMBL" id="JAANNP010000036">
    <property type="protein sequence ID" value="NHC15543.1"/>
    <property type="molecule type" value="Genomic_DNA"/>
</dbReference>
<keyword evidence="2" id="KW-0489">Methyltransferase</keyword>
<evidence type="ECO:0000259" key="1">
    <source>
        <dbReference type="Pfam" id="PF08241"/>
    </source>
</evidence>
<dbReference type="Gene3D" id="3.40.50.150">
    <property type="entry name" value="Vaccinia Virus protein VP39"/>
    <property type="match status" value="1"/>
</dbReference>
<keyword evidence="3" id="KW-1185">Reference proteome</keyword>
<dbReference type="CDD" id="cd02440">
    <property type="entry name" value="AdoMet_MTases"/>
    <property type="match status" value="1"/>
</dbReference>
<dbReference type="Proteomes" id="UP000800981">
    <property type="component" value="Unassembled WGS sequence"/>
</dbReference>
<comment type="caution">
    <text evidence="2">The sequence shown here is derived from an EMBL/GenBank/DDBJ whole genome shotgun (WGS) entry which is preliminary data.</text>
</comment>
<dbReference type="InterPro" id="IPR029063">
    <property type="entry name" value="SAM-dependent_MTases_sf"/>
</dbReference>
<sequence length="236" mass="25639">MTGTSYVQDNLNAYWSGRSVPYDAYQLRPERYDADRRAWGEAFAAALPPAPCDVLDLGTGSGYVATLLAELGHRVVATDLAEGMLERARAHAARMDNPPRVERGDAVAPAYPDGSFDAITNRYVMWTLREPLTALANWKRALRPGGVLAVVDSTWFPDGLDEGTPEFTLLYDDTVAAALPLATARSIDATAALVEQAGFEDVSVTPLEAVHALDVAHGVADNHEVQMQYLVRARRP</sequence>
<dbReference type="GO" id="GO:0008168">
    <property type="term" value="F:methyltransferase activity"/>
    <property type="evidence" value="ECO:0007669"/>
    <property type="project" value="UniProtKB-KW"/>
</dbReference>
<feature type="domain" description="Methyltransferase type 11" evidence="1">
    <location>
        <begin position="55"/>
        <end position="149"/>
    </location>
</feature>
<dbReference type="SUPFAM" id="SSF53335">
    <property type="entry name" value="S-adenosyl-L-methionine-dependent methyltransferases"/>
    <property type="match status" value="1"/>
</dbReference>
<organism evidence="2 3">
    <name type="scientific">Motilibacter deserti</name>
    <dbReference type="NCBI Taxonomy" id="2714956"/>
    <lineage>
        <taxon>Bacteria</taxon>
        <taxon>Bacillati</taxon>
        <taxon>Actinomycetota</taxon>
        <taxon>Actinomycetes</taxon>
        <taxon>Motilibacterales</taxon>
        <taxon>Motilibacteraceae</taxon>
        <taxon>Motilibacter</taxon>
    </lineage>
</organism>